<keyword evidence="9 21" id="KW-0812">Transmembrane</keyword>
<dbReference type="Gene3D" id="3.30.200.20">
    <property type="entry name" value="Phosphorylase Kinase, domain 1"/>
    <property type="match status" value="1"/>
</dbReference>
<evidence type="ECO:0000259" key="22">
    <source>
        <dbReference type="PROSITE" id="PS50011"/>
    </source>
</evidence>
<feature type="transmembrane region" description="Helical" evidence="21">
    <location>
        <begin position="498"/>
        <end position="523"/>
    </location>
</feature>
<keyword evidence="5" id="KW-0723">Serine/threonine-protein kinase</keyword>
<evidence type="ECO:0000256" key="17">
    <source>
        <dbReference type="ARBA" id="ARBA00023170"/>
    </source>
</evidence>
<evidence type="ECO:0000256" key="19">
    <source>
        <dbReference type="ARBA" id="ARBA00047899"/>
    </source>
</evidence>
<dbReference type="GO" id="GO:0005524">
    <property type="term" value="F:ATP binding"/>
    <property type="evidence" value="ECO:0007669"/>
    <property type="project" value="UniProtKB-KW"/>
</dbReference>
<comment type="similarity">
    <text evidence="2">Belongs to the protein kinase superfamily. Ser/Thr protein kinase family.</text>
</comment>
<comment type="caution">
    <text evidence="23">The sequence shown here is derived from an EMBL/GenBank/DDBJ whole genome shotgun (WGS) entry which is preliminary data.</text>
</comment>
<name>A0A176VWF7_MARPO</name>
<dbReference type="InterPro" id="IPR000719">
    <property type="entry name" value="Prot_kinase_dom"/>
</dbReference>
<dbReference type="Gene3D" id="1.10.510.10">
    <property type="entry name" value="Transferase(Phosphotransferase) domain 1"/>
    <property type="match status" value="1"/>
</dbReference>
<dbReference type="InterPro" id="IPR051716">
    <property type="entry name" value="Plant_RL_S/T_kinase"/>
</dbReference>
<keyword evidence="4" id="KW-1003">Cell membrane</keyword>
<dbReference type="EMBL" id="LVLJ01002497">
    <property type="protein sequence ID" value="OAE24691.1"/>
    <property type="molecule type" value="Genomic_DNA"/>
</dbReference>
<comment type="catalytic activity">
    <reaction evidence="20">
        <text>L-seryl-[protein] + ATP = O-phospho-L-seryl-[protein] + ADP + H(+)</text>
        <dbReference type="Rhea" id="RHEA:17989"/>
        <dbReference type="Rhea" id="RHEA-COMP:9863"/>
        <dbReference type="Rhea" id="RHEA-COMP:11604"/>
        <dbReference type="ChEBI" id="CHEBI:15378"/>
        <dbReference type="ChEBI" id="CHEBI:29999"/>
        <dbReference type="ChEBI" id="CHEBI:30616"/>
        <dbReference type="ChEBI" id="CHEBI:83421"/>
        <dbReference type="ChEBI" id="CHEBI:456216"/>
        <dbReference type="EC" id="2.7.11.1"/>
    </reaction>
</comment>
<evidence type="ECO:0000256" key="6">
    <source>
        <dbReference type="ARBA" id="ARBA00022553"/>
    </source>
</evidence>
<evidence type="ECO:0000313" key="23">
    <source>
        <dbReference type="EMBL" id="OAE24691.1"/>
    </source>
</evidence>
<dbReference type="PANTHER" id="PTHR48053:SF32">
    <property type="entry name" value="LEUCINE RICH REPEAT FAMILY PROTEIN, EXPRESSED"/>
    <property type="match status" value="1"/>
</dbReference>
<dbReference type="PANTHER" id="PTHR48053">
    <property type="entry name" value="LEUCINE RICH REPEAT FAMILY PROTEIN, EXPRESSED"/>
    <property type="match status" value="1"/>
</dbReference>
<dbReference type="InterPro" id="IPR001611">
    <property type="entry name" value="Leu-rich_rpt"/>
</dbReference>
<dbReference type="SMART" id="SM00369">
    <property type="entry name" value="LRR_TYP"/>
    <property type="match status" value="8"/>
</dbReference>
<evidence type="ECO:0000256" key="13">
    <source>
        <dbReference type="ARBA" id="ARBA00022777"/>
    </source>
</evidence>
<keyword evidence="14" id="KW-0067">ATP-binding</keyword>
<comment type="catalytic activity">
    <reaction evidence="19">
        <text>L-threonyl-[protein] + ATP = O-phospho-L-threonyl-[protein] + ADP + H(+)</text>
        <dbReference type="Rhea" id="RHEA:46608"/>
        <dbReference type="Rhea" id="RHEA-COMP:11060"/>
        <dbReference type="Rhea" id="RHEA-COMP:11605"/>
        <dbReference type="ChEBI" id="CHEBI:15378"/>
        <dbReference type="ChEBI" id="CHEBI:30013"/>
        <dbReference type="ChEBI" id="CHEBI:30616"/>
        <dbReference type="ChEBI" id="CHEBI:61977"/>
        <dbReference type="ChEBI" id="CHEBI:456216"/>
        <dbReference type="EC" id="2.7.11.1"/>
    </reaction>
</comment>
<evidence type="ECO:0000256" key="12">
    <source>
        <dbReference type="ARBA" id="ARBA00022741"/>
    </source>
</evidence>
<dbReference type="GO" id="GO:0005886">
    <property type="term" value="C:plasma membrane"/>
    <property type="evidence" value="ECO:0007669"/>
    <property type="project" value="UniProtKB-SubCell"/>
</dbReference>
<dbReference type="SUPFAM" id="SSF56112">
    <property type="entry name" value="Protein kinase-like (PK-like)"/>
    <property type="match status" value="1"/>
</dbReference>
<dbReference type="InterPro" id="IPR008271">
    <property type="entry name" value="Ser/Thr_kinase_AS"/>
</dbReference>
<proteinExistence type="inferred from homology"/>
<dbReference type="FunFam" id="1.10.510.10:FF:000358">
    <property type="entry name" value="Putative leucine-rich repeat receptor-like serine/threonine-protein kinase"/>
    <property type="match status" value="1"/>
</dbReference>
<evidence type="ECO:0000256" key="14">
    <source>
        <dbReference type="ARBA" id="ARBA00022840"/>
    </source>
</evidence>
<dbReference type="InterPro" id="IPR055414">
    <property type="entry name" value="LRR_R13L4/SHOC2-like"/>
</dbReference>
<dbReference type="PROSITE" id="PS00108">
    <property type="entry name" value="PROTEIN_KINASE_ST"/>
    <property type="match status" value="1"/>
</dbReference>
<dbReference type="Pfam" id="PF00560">
    <property type="entry name" value="LRR_1"/>
    <property type="match status" value="4"/>
</dbReference>
<evidence type="ECO:0000256" key="4">
    <source>
        <dbReference type="ARBA" id="ARBA00022475"/>
    </source>
</evidence>
<evidence type="ECO:0000256" key="21">
    <source>
        <dbReference type="SAM" id="Phobius"/>
    </source>
</evidence>
<dbReference type="InterPro" id="IPR013210">
    <property type="entry name" value="LRR_N_plant-typ"/>
</dbReference>
<evidence type="ECO:0000256" key="3">
    <source>
        <dbReference type="ARBA" id="ARBA00012513"/>
    </source>
</evidence>
<keyword evidence="6" id="KW-0597">Phosphoprotein</keyword>
<evidence type="ECO:0000256" key="7">
    <source>
        <dbReference type="ARBA" id="ARBA00022614"/>
    </source>
</evidence>
<keyword evidence="8" id="KW-0808">Transferase</keyword>
<dbReference type="FunFam" id="3.80.10.10:FF:000095">
    <property type="entry name" value="LRR receptor-like serine/threonine-protein kinase GSO1"/>
    <property type="match status" value="1"/>
</dbReference>
<keyword evidence="16 21" id="KW-0472">Membrane</keyword>
<evidence type="ECO:0000256" key="15">
    <source>
        <dbReference type="ARBA" id="ARBA00022989"/>
    </source>
</evidence>
<dbReference type="Pfam" id="PF23598">
    <property type="entry name" value="LRR_14"/>
    <property type="match status" value="1"/>
</dbReference>
<protein>
    <recommendedName>
        <fullName evidence="3">non-specific serine/threonine protein kinase</fullName>
        <ecNumber evidence="3">2.7.11.1</ecNumber>
    </recommendedName>
</protein>
<dbReference type="InterPro" id="IPR003591">
    <property type="entry name" value="Leu-rich_rpt_typical-subtyp"/>
</dbReference>
<evidence type="ECO:0000313" key="24">
    <source>
        <dbReference type="Proteomes" id="UP000077202"/>
    </source>
</evidence>
<keyword evidence="10" id="KW-0732">Signal</keyword>
<keyword evidence="7" id="KW-0433">Leucine-rich repeat</keyword>
<evidence type="ECO:0000256" key="11">
    <source>
        <dbReference type="ARBA" id="ARBA00022737"/>
    </source>
</evidence>
<keyword evidence="15 21" id="KW-1133">Transmembrane helix</keyword>
<dbReference type="InterPro" id="IPR032675">
    <property type="entry name" value="LRR_dom_sf"/>
</dbReference>
<reference evidence="23" key="1">
    <citation type="submission" date="2016-03" db="EMBL/GenBank/DDBJ databases">
        <title>Mechanisms controlling the formation of the plant cell surface in tip-growing cells are functionally conserved among land plants.</title>
        <authorList>
            <person name="Honkanen S."/>
            <person name="Jones V.A."/>
            <person name="Morieri G."/>
            <person name="Champion C."/>
            <person name="Hetherington A.J."/>
            <person name="Kelly S."/>
            <person name="Saint-Marcoux D."/>
            <person name="Proust H."/>
            <person name="Prescott H."/>
            <person name="Dolan L."/>
        </authorList>
    </citation>
    <scope>NUCLEOTIDE SEQUENCE [LARGE SCALE GENOMIC DNA]</scope>
    <source>
        <tissue evidence="23">Whole gametophyte</tissue>
    </source>
</reference>
<dbReference type="InterPro" id="IPR011009">
    <property type="entry name" value="Kinase-like_dom_sf"/>
</dbReference>
<keyword evidence="11" id="KW-0677">Repeat</keyword>
<sequence>MSASQVQASSIGERRILQDVGEEQKGILLEFKKGVVDDNSTLASWRDGTAVCQWKGVACDESLRVVNISLRGGELGGTISPVLGQLQFLTVLDLSYNTFSGIIPDSLCSHQSLLSLNLSMNSLSGSIPSDLSNCSSLEVLDLNANSLTGSIPDSLGGLQSLRYLSLWNNTLTNTIPASLGNCSSLQVLVLSLNSLSGGIPSQIGNLANLEELYIESNTLQGPIPSSIANCSALRELHLGENQLYGEIPVVIGRLAKLEYVTLQSNRLEMGIPSSLGDCLLLMQINLSFNRLNGTIPTSLGKLMNLQVLNLEGNELQGMIPAEFDHLPGLQELILGSNQLSGYVRGLNGSSLTEVRLNNNSLSGELPAFQSASNISTLNLSKNRLTGAIPDSIGLLEHAVSIDFSFNLLTGSIPSSLSSCKELESLDLSDNELSGGIPSSLGELSFMRFVDLSNNQLQGSIPTSWQNSSTDSFAGNSELCGEPTRVVCNSPSAERSRTWIYISVALGTLIVGIVALSASIWCTWKKKKSTARLAPILEMSNFTDGVKLSVQDVISVTNNFSEANIIGEGSKSVVYKGVLPDGMVIAVKKLIMDHVERSANRFNHEMQLLGTLRHRNWLKVYGFLSSPDIKALILEYAPNGSLHYQLHGSETCQLTWKMRLEIAIGIAEALVHIHHECVRPIIHLDIKPSNILLDENFVAKVADLGISKLVSIGNSSADGTTSALFGTTGYIPPEYGISPKVSTKGDVFNYGILLLELLTRKRPTHRFEQDVSLREWVADAAENPDRMLTVLDSRIQNELAVHEDQIQLMVRVGLLCSENSPAKRPSMKDVRDMLMQIERLSSPRPKRN</sequence>
<dbReference type="Gene3D" id="3.80.10.10">
    <property type="entry name" value="Ribonuclease Inhibitor"/>
    <property type="match status" value="3"/>
</dbReference>
<dbReference type="FunFam" id="3.80.10.10:FF:000275">
    <property type="entry name" value="Leucine-rich repeat receptor-like protein kinase"/>
    <property type="match status" value="1"/>
</dbReference>
<evidence type="ECO:0000256" key="1">
    <source>
        <dbReference type="ARBA" id="ARBA00004162"/>
    </source>
</evidence>
<accession>A0A176VWF7</accession>
<evidence type="ECO:0000256" key="5">
    <source>
        <dbReference type="ARBA" id="ARBA00022527"/>
    </source>
</evidence>
<keyword evidence="18" id="KW-0325">Glycoprotein</keyword>
<evidence type="ECO:0000256" key="18">
    <source>
        <dbReference type="ARBA" id="ARBA00023180"/>
    </source>
</evidence>
<evidence type="ECO:0000256" key="20">
    <source>
        <dbReference type="ARBA" id="ARBA00048679"/>
    </source>
</evidence>
<comment type="subcellular location">
    <subcellularLocation>
        <location evidence="1">Cell membrane</location>
        <topology evidence="1">Single-pass membrane protein</topology>
    </subcellularLocation>
</comment>
<keyword evidence="17" id="KW-0675">Receptor</keyword>
<dbReference type="SMART" id="SM00220">
    <property type="entry name" value="S_TKc"/>
    <property type="match status" value="1"/>
</dbReference>
<keyword evidence="12" id="KW-0547">Nucleotide-binding</keyword>
<dbReference type="Proteomes" id="UP000077202">
    <property type="component" value="Unassembled WGS sequence"/>
</dbReference>
<dbReference type="Pfam" id="PF13855">
    <property type="entry name" value="LRR_8"/>
    <property type="match status" value="1"/>
</dbReference>
<keyword evidence="24" id="KW-1185">Reference proteome</keyword>
<dbReference type="Pfam" id="PF00069">
    <property type="entry name" value="Pkinase"/>
    <property type="match status" value="1"/>
</dbReference>
<dbReference type="EC" id="2.7.11.1" evidence="3"/>
<evidence type="ECO:0000256" key="8">
    <source>
        <dbReference type="ARBA" id="ARBA00022679"/>
    </source>
</evidence>
<gene>
    <name evidence="23" type="ORF">AXG93_2601s1120</name>
</gene>
<dbReference type="AlphaFoldDB" id="A0A176VWF7"/>
<evidence type="ECO:0000256" key="2">
    <source>
        <dbReference type="ARBA" id="ARBA00008684"/>
    </source>
</evidence>
<evidence type="ECO:0000256" key="9">
    <source>
        <dbReference type="ARBA" id="ARBA00022692"/>
    </source>
</evidence>
<evidence type="ECO:0000256" key="16">
    <source>
        <dbReference type="ARBA" id="ARBA00023136"/>
    </source>
</evidence>
<keyword evidence="13" id="KW-0418">Kinase</keyword>
<evidence type="ECO:0000256" key="10">
    <source>
        <dbReference type="ARBA" id="ARBA00022729"/>
    </source>
</evidence>
<dbReference type="SUPFAM" id="SSF52058">
    <property type="entry name" value="L domain-like"/>
    <property type="match status" value="2"/>
</dbReference>
<dbReference type="PROSITE" id="PS50011">
    <property type="entry name" value="PROTEIN_KINASE_DOM"/>
    <property type="match status" value="1"/>
</dbReference>
<dbReference type="CDD" id="cd14066">
    <property type="entry name" value="STKc_IRAK"/>
    <property type="match status" value="1"/>
</dbReference>
<organism evidence="23 24">
    <name type="scientific">Marchantia polymorpha subsp. ruderalis</name>
    <dbReference type="NCBI Taxonomy" id="1480154"/>
    <lineage>
        <taxon>Eukaryota</taxon>
        <taxon>Viridiplantae</taxon>
        <taxon>Streptophyta</taxon>
        <taxon>Embryophyta</taxon>
        <taxon>Marchantiophyta</taxon>
        <taxon>Marchantiopsida</taxon>
        <taxon>Marchantiidae</taxon>
        <taxon>Marchantiales</taxon>
        <taxon>Marchantiaceae</taxon>
        <taxon>Marchantia</taxon>
    </lineage>
</organism>
<dbReference type="GO" id="GO:0004674">
    <property type="term" value="F:protein serine/threonine kinase activity"/>
    <property type="evidence" value="ECO:0007669"/>
    <property type="project" value="UniProtKB-KW"/>
</dbReference>
<feature type="domain" description="Protein kinase" evidence="22">
    <location>
        <begin position="559"/>
        <end position="834"/>
    </location>
</feature>
<dbReference type="Pfam" id="PF08263">
    <property type="entry name" value="LRRNT_2"/>
    <property type="match status" value="1"/>
</dbReference>